<evidence type="ECO:0000259" key="2">
    <source>
        <dbReference type="PROSITE" id="PS51831"/>
    </source>
</evidence>
<dbReference type="Pfam" id="PF01966">
    <property type="entry name" value="HD"/>
    <property type="match status" value="1"/>
</dbReference>
<feature type="domain" description="HD" evidence="2">
    <location>
        <begin position="154"/>
        <end position="275"/>
    </location>
</feature>
<dbReference type="InterPro" id="IPR006675">
    <property type="entry name" value="HDIG_dom"/>
</dbReference>
<keyword evidence="4" id="KW-1185">Reference proteome</keyword>
<dbReference type="PANTHER" id="PTHR37294">
    <property type="entry name" value="3'-5' EXORIBONUCLEASE YHAM"/>
    <property type="match status" value="1"/>
</dbReference>
<sequence length="304" mass="34954">MKNMFTEDLKSIDLEENQTIEISFMIMKILDREGENIIAYIGDKTGDIKASIRNIEDTLKVGDVINAKVRFDSRLSVIEEFTKEEEYEIEDFLPTVDADIKDIMEEIKKISDEEFKSEESRALNEYFFGNKEFVDKFKKGIGGLRQHHNYIGGLAEHTLNVMYITKTLAYRYDCRNKEIAILAAKLHDIGKIEEYFTNGPFDVTLRGDMEGHIVIGITMLEEAFQAGGDIYSEEFKSRMKGCIVQHHGKVEFGSPKAASLEESFILNLADSVDAVLNKIWQVKQITEPNTWSQYDRRIGTRLYL</sequence>
<dbReference type="InterPro" id="IPR006674">
    <property type="entry name" value="HD_domain"/>
</dbReference>
<gene>
    <name evidence="3" type="ORF">OXH55_10255</name>
</gene>
<evidence type="ECO:0000313" key="4">
    <source>
        <dbReference type="Proteomes" id="UP001079657"/>
    </source>
</evidence>
<dbReference type="CDD" id="cd00077">
    <property type="entry name" value="HDc"/>
    <property type="match status" value="1"/>
</dbReference>
<name>A0ABT4CPN2_9CLOT</name>
<comment type="caution">
    <text evidence="3">The sequence shown here is derived from an EMBL/GenBank/DDBJ whole genome shotgun (WGS) entry which is preliminary data.</text>
</comment>
<dbReference type="PROSITE" id="PS51831">
    <property type="entry name" value="HD"/>
    <property type="match status" value="1"/>
</dbReference>
<dbReference type="PANTHER" id="PTHR37294:SF1">
    <property type="entry name" value="3'-5' EXORIBONUCLEASE YHAM"/>
    <property type="match status" value="1"/>
</dbReference>
<reference evidence="3" key="1">
    <citation type="submission" date="2022-12" db="EMBL/GenBank/DDBJ databases">
        <authorList>
            <person name="Wang J."/>
        </authorList>
    </citation>
    <scope>NUCLEOTIDE SEQUENCE</scope>
    <source>
        <strain evidence="3">HY-42-06</strain>
    </source>
</reference>
<protein>
    <submittedName>
        <fullName evidence="3">HD domain-containing protein</fullName>
    </submittedName>
</protein>
<dbReference type="EMBL" id="JAPQES010000003">
    <property type="protein sequence ID" value="MCY6371014.1"/>
    <property type="molecule type" value="Genomic_DNA"/>
</dbReference>
<dbReference type="SUPFAM" id="SSF109604">
    <property type="entry name" value="HD-domain/PDEase-like"/>
    <property type="match status" value="1"/>
</dbReference>
<accession>A0ABT4CPN2</accession>
<dbReference type="SMART" id="SM00471">
    <property type="entry name" value="HDc"/>
    <property type="match status" value="1"/>
</dbReference>
<evidence type="ECO:0000313" key="3">
    <source>
        <dbReference type="EMBL" id="MCY6371014.1"/>
    </source>
</evidence>
<dbReference type="Proteomes" id="UP001079657">
    <property type="component" value="Unassembled WGS sequence"/>
</dbReference>
<keyword evidence="1" id="KW-0378">Hydrolase</keyword>
<dbReference type="RefSeq" id="WP_268049854.1">
    <property type="nucleotide sequence ID" value="NZ_JAPQES010000003.1"/>
</dbReference>
<dbReference type="Gene3D" id="1.10.3210.10">
    <property type="entry name" value="Hypothetical protein af1432"/>
    <property type="match status" value="1"/>
</dbReference>
<proteinExistence type="predicted"/>
<organism evidence="3 4">
    <name type="scientific">Clostridium ganghwense</name>
    <dbReference type="NCBI Taxonomy" id="312089"/>
    <lineage>
        <taxon>Bacteria</taxon>
        <taxon>Bacillati</taxon>
        <taxon>Bacillota</taxon>
        <taxon>Clostridia</taxon>
        <taxon>Eubacteriales</taxon>
        <taxon>Clostridiaceae</taxon>
        <taxon>Clostridium</taxon>
    </lineage>
</organism>
<evidence type="ECO:0000256" key="1">
    <source>
        <dbReference type="ARBA" id="ARBA00022801"/>
    </source>
</evidence>
<dbReference type="InterPro" id="IPR003607">
    <property type="entry name" value="HD/PDEase_dom"/>
</dbReference>
<dbReference type="NCBIfam" id="TIGR00277">
    <property type="entry name" value="HDIG"/>
    <property type="match status" value="1"/>
</dbReference>
<dbReference type="InterPro" id="IPR050798">
    <property type="entry name" value="YhaM_exoribonuc/phosphodiest"/>
</dbReference>